<reference evidence="2 4" key="1">
    <citation type="journal article" date="2008" name="Science">
        <title>The Physcomitrella genome reveals evolutionary insights into the conquest of land by plants.</title>
        <authorList>
            <person name="Rensing S."/>
            <person name="Lang D."/>
            <person name="Zimmer A."/>
            <person name="Terry A."/>
            <person name="Salamov A."/>
            <person name="Shapiro H."/>
            <person name="Nishiyama T."/>
            <person name="Perroud P.-F."/>
            <person name="Lindquist E."/>
            <person name="Kamisugi Y."/>
            <person name="Tanahashi T."/>
            <person name="Sakakibara K."/>
            <person name="Fujita T."/>
            <person name="Oishi K."/>
            <person name="Shin-I T."/>
            <person name="Kuroki Y."/>
            <person name="Toyoda A."/>
            <person name="Suzuki Y."/>
            <person name="Hashimoto A."/>
            <person name="Yamaguchi K."/>
            <person name="Sugano A."/>
            <person name="Kohara Y."/>
            <person name="Fujiyama A."/>
            <person name="Anterola A."/>
            <person name="Aoki S."/>
            <person name="Ashton N."/>
            <person name="Barbazuk W.B."/>
            <person name="Barker E."/>
            <person name="Bennetzen J."/>
            <person name="Bezanilla M."/>
            <person name="Blankenship R."/>
            <person name="Cho S.H."/>
            <person name="Dutcher S."/>
            <person name="Estelle M."/>
            <person name="Fawcett J.A."/>
            <person name="Gundlach H."/>
            <person name="Hanada K."/>
            <person name="Heyl A."/>
            <person name="Hicks K.A."/>
            <person name="Hugh J."/>
            <person name="Lohr M."/>
            <person name="Mayer K."/>
            <person name="Melkozernov A."/>
            <person name="Murata T."/>
            <person name="Nelson D."/>
            <person name="Pils B."/>
            <person name="Prigge M."/>
            <person name="Reiss B."/>
            <person name="Renner T."/>
            <person name="Rombauts S."/>
            <person name="Rushton P."/>
            <person name="Sanderfoot A."/>
            <person name="Schween G."/>
            <person name="Shiu S.-H."/>
            <person name="Stueber K."/>
            <person name="Theodoulou F.L."/>
            <person name="Tu H."/>
            <person name="Van de Peer Y."/>
            <person name="Verrier P.J."/>
            <person name="Waters E."/>
            <person name="Wood A."/>
            <person name="Yang L."/>
            <person name="Cove D."/>
            <person name="Cuming A."/>
            <person name="Hasebe M."/>
            <person name="Lucas S."/>
            <person name="Mishler D.B."/>
            <person name="Reski R."/>
            <person name="Grigoriev I."/>
            <person name="Quatrano R.S."/>
            <person name="Boore J.L."/>
        </authorList>
    </citation>
    <scope>NUCLEOTIDE SEQUENCE [LARGE SCALE GENOMIC DNA]</scope>
    <source>
        <strain evidence="3 4">cv. Gransden 2004</strain>
    </source>
</reference>
<organism evidence="2">
    <name type="scientific">Physcomitrium patens</name>
    <name type="common">Spreading-leaved earth moss</name>
    <name type="synonym">Physcomitrella patens</name>
    <dbReference type="NCBI Taxonomy" id="3218"/>
    <lineage>
        <taxon>Eukaryota</taxon>
        <taxon>Viridiplantae</taxon>
        <taxon>Streptophyta</taxon>
        <taxon>Embryophyta</taxon>
        <taxon>Bryophyta</taxon>
        <taxon>Bryophytina</taxon>
        <taxon>Bryopsida</taxon>
        <taxon>Funariidae</taxon>
        <taxon>Funariales</taxon>
        <taxon>Funariaceae</taxon>
        <taxon>Physcomitrium</taxon>
    </lineage>
</organism>
<proteinExistence type="predicted"/>
<reference evidence="3" key="3">
    <citation type="submission" date="2020-12" db="UniProtKB">
        <authorList>
            <consortium name="EnsemblPlants"/>
        </authorList>
    </citation>
    <scope>IDENTIFICATION</scope>
</reference>
<name>A0A2K1JMR1_PHYPA</name>
<evidence type="ECO:0000313" key="3">
    <source>
        <dbReference type="EnsemblPlants" id="PAC:32930169.CDS.1"/>
    </source>
</evidence>
<gene>
    <name evidence="2" type="ORF">PHYPA_017506</name>
</gene>
<protein>
    <recommendedName>
        <fullName evidence="5">Secreted protein</fullName>
    </recommendedName>
</protein>
<keyword evidence="4" id="KW-1185">Reference proteome</keyword>
<dbReference type="EnsemblPlants" id="Pp3c13_17250V3.1">
    <property type="protein sequence ID" value="PAC:32930169.CDS.1"/>
    <property type="gene ID" value="Pp3c13_17250"/>
</dbReference>
<dbReference type="Gramene" id="Pp3c13_17250V3.1">
    <property type="protein sequence ID" value="PAC:32930169.CDS.1"/>
    <property type="gene ID" value="Pp3c13_17250"/>
</dbReference>
<dbReference type="Proteomes" id="UP000006727">
    <property type="component" value="Chromosome 13"/>
</dbReference>
<dbReference type="EMBL" id="ABEU02000013">
    <property type="protein sequence ID" value="PNR42676.1"/>
    <property type="molecule type" value="Genomic_DNA"/>
</dbReference>
<evidence type="ECO:0000256" key="1">
    <source>
        <dbReference type="SAM" id="SignalP"/>
    </source>
</evidence>
<dbReference type="AlphaFoldDB" id="A0A2K1JMR1"/>
<reference evidence="2 4" key="2">
    <citation type="journal article" date="2018" name="Plant J.">
        <title>The Physcomitrella patens chromosome-scale assembly reveals moss genome structure and evolution.</title>
        <authorList>
            <person name="Lang D."/>
            <person name="Ullrich K.K."/>
            <person name="Murat F."/>
            <person name="Fuchs J."/>
            <person name="Jenkins J."/>
            <person name="Haas F.B."/>
            <person name="Piednoel M."/>
            <person name="Gundlach H."/>
            <person name="Van Bel M."/>
            <person name="Meyberg R."/>
            <person name="Vives C."/>
            <person name="Morata J."/>
            <person name="Symeonidi A."/>
            <person name="Hiss M."/>
            <person name="Muchero W."/>
            <person name="Kamisugi Y."/>
            <person name="Saleh O."/>
            <person name="Blanc G."/>
            <person name="Decker E.L."/>
            <person name="van Gessel N."/>
            <person name="Grimwood J."/>
            <person name="Hayes R.D."/>
            <person name="Graham S.W."/>
            <person name="Gunter L.E."/>
            <person name="McDaniel S.F."/>
            <person name="Hoernstein S.N.W."/>
            <person name="Larsson A."/>
            <person name="Li F.W."/>
            <person name="Perroud P.F."/>
            <person name="Phillips J."/>
            <person name="Ranjan P."/>
            <person name="Rokshar D.S."/>
            <person name="Rothfels C.J."/>
            <person name="Schneider L."/>
            <person name="Shu S."/>
            <person name="Stevenson D.W."/>
            <person name="Thummler F."/>
            <person name="Tillich M."/>
            <person name="Villarreal Aguilar J.C."/>
            <person name="Widiez T."/>
            <person name="Wong G.K."/>
            <person name="Wymore A."/>
            <person name="Zhang Y."/>
            <person name="Zimmer A.D."/>
            <person name="Quatrano R.S."/>
            <person name="Mayer K.F.X."/>
            <person name="Goodstein D."/>
            <person name="Casacuberta J.M."/>
            <person name="Vandepoele K."/>
            <person name="Reski R."/>
            <person name="Cuming A.C."/>
            <person name="Tuskan G.A."/>
            <person name="Maumus F."/>
            <person name="Salse J."/>
            <person name="Schmutz J."/>
            <person name="Rensing S.A."/>
        </authorList>
    </citation>
    <scope>NUCLEOTIDE SEQUENCE [LARGE SCALE GENOMIC DNA]</scope>
    <source>
        <strain evidence="3 4">cv. Gransden 2004</strain>
    </source>
</reference>
<feature type="chain" id="PRO_5036042891" description="Secreted protein" evidence="1">
    <location>
        <begin position="18"/>
        <end position="71"/>
    </location>
</feature>
<sequence length="71" mass="8162">MLCLPALCGLAVILVQCAEWGVRHSLRARQADCTINYCQLLDQMFSFSAHSNLCFVYLMSASMWKITWSWK</sequence>
<accession>A0A2K1JMR1</accession>
<evidence type="ECO:0008006" key="5">
    <source>
        <dbReference type="Google" id="ProtNLM"/>
    </source>
</evidence>
<evidence type="ECO:0000313" key="2">
    <source>
        <dbReference type="EMBL" id="PNR42676.1"/>
    </source>
</evidence>
<evidence type="ECO:0000313" key="4">
    <source>
        <dbReference type="Proteomes" id="UP000006727"/>
    </source>
</evidence>
<keyword evidence="1" id="KW-0732">Signal</keyword>
<feature type="signal peptide" evidence="1">
    <location>
        <begin position="1"/>
        <end position="17"/>
    </location>
</feature>